<evidence type="ECO:0000259" key="2">
    <source>
        <dbReference type="PROSITE" id="PS50110"/>
    </source>
</evidence>
<dbReference type="AlphaFoldDB" id="A0A848H9S7"/>
<dbReference type="PROSITE" id="PS50110">
    <property type="entry name" value="RESPONSE_REGULATORY"/>
    <property type="match status" value="1"/>
</dbReference>
<evidence type="ECO:0000256" key="1">
    <source>
        <dbReference type="PROSITE-ProRule" id="PRU00169"/>
    </source>
</evidence>
<proteinExistence type="predicted"/>
<accession>A0A848H9S7</accession>
<feature type="domain" description="Response regulatory" evidence="2">
    <location>
        <begin position="6"/>
        <end position="119"/>
    </location>
</feature>
<dbReference type="SUPFAM" id="SSF52172">
    <property type="entry name" value="CheY-like"/>
    <property type="match status" value="1"/>
</dbReference>
<reference evidence="3 4" key="1">
    <citation type="submission" date="2020-04" db="EMBL/GenBank/DDBJ databases">
        <title>Ramlibacter sp. G-1-2-2 isolated from soil.</title>
        <authorList>
            <person name="Dahal R.H."/>
        </authorList>
    </citation>
    <scope>NUCLEOTIDE SEQUENCE [LARGE SCALE GENOMIC DNA]</scope>
    <source>
        <strain evidence="3 4">G-1-2-2</strain>
    </source>
</reference>
<dbReference type="InterPro" id="IPR001789">
    <property type="entry name" value="Sig_transdc_resp-reg_receiver"/>
</dbReference>
<protein>
    <submittedName>
        <fullName evidence="3">Response regulator</fullName>
    </submittedName>
</protein>
<dbReference type="InterPro" id="IPR011006">
    <property type="entry name" value="CheY-like_superfamily"/>
</dbReference>
<dbReference type="GO" id="GO:0000160">
    <property type="term" value="P:phosphorelay signal transduction system"/>
    <property type="evidence" value="ECO:0007669"/>
    <property type="project" value="InterPro"/>
</dbReference>
<name>A0A848H9S7_9BURK</name>
<comment type="caution">
    <text evidence="1">Lacks conserved residue(s) required for the propagation of feature annotation.</text>
</comment>
<dbReference type="Proteomes" id="UP000541185">
    <property type="component" value="Unassembled WGS sequence"/>
</dbReference>
<evidence type="ECO:0000313" key="3">
    <source>
        <dbReference type="EMBL" id="NML46201.1"/>
    </source>
</evidence>
<organism evidence="3 4">
    <name type="scientific">Ramlibacter agri</name>
    <dbReference type="NCBI Taxonomy" id="2728837"/>
    <lineage>
        <taxon>Bacteria</taxon>
        <taxon>Pseudomonadati</taxon>
        <taxon>Pseudomonadota</taxon>
        <taxon>Betaproteobacteria</taxon>
        <taxon>Burkholderiales</taxon>
        <taxon>Comamonadaceae</taxon>
        <taxon>Ramlibacter</taxon>
    </lineage>
</organism>
<evidence type="ECO:0000313" key="4">
    <source>
        <dbReference type="Proteomes" id="UP000541185"/>
    </source>
</evidence>
<dbReference type="Gene3D" id="3.40.50.2300">
    <property type="match status" value="1"/>
</dbReference>
<dbReference type="EMBL" id="JABBFX010000002">
    <property type="protein sequence ID" value="NML46201.1"/>
    <property type="molecule type" value="Genomic_DNA"/>
</dbReference>
<gene>
    <name evidence="3" type="ORF">HHL11_20805</name>
</gene>
<dbReference type="RefSeq" id="WP_169420480.1">
    <property type="nucleotide sequence ID" value="NZ_JABBFX010000002.1"/>
</dbReference>
<comment type="caution">
    <text evidence="3">The sequence shown here is derived from an EMBL/GenBank/DDBJ whole genome shotgun (WGS) entry which is preliminary data.</text>
</comment>
<keyword evidence="4" id="KW-1185">Reference proteome</keyword>
<sequence>MNDGHRALAIDIDGPFQQVLAAWLGERGYEVVFTDLPYVDAGGGPVELVVCELAEPKRTGSETLRLLARVHPGALLVAISTRFVDGERRGALARQLGADAALAKPFPRAELYAALEAASSRRGVHDGCT</sequence>